<comment type="caution">
    <text evidence="1">The sequence shown here is derived from an EMBL/GenBank/DDBJ whole genome shotgun (WGS) entry which is preliminary data.</text>
</comment>
<accession>A0A6G1ZCV1</accession>
<name>A0A6G1ZCV1_9BACT</name>
<sequence length="451" mass="52588">MKNLTIKNIGAIKEASMELKKVNMIMGPQSSGKSTICKITSFCMWMEKKCCLSHTIDPFLSSSFFNERLIEFHKLIGYTSEESYIQYETDTLVLTYDFKEAPRITWKNRCGYHRSKIAYIPGERNIVSVINNWFEVRFKNTNILNFMIDWDDSRKNYRKENPLNVINLNMKYYFDDTTGRDIVTVNDAKSLDLTNTSSGLQSLIPLLVLTHYLITHLKEIDKQSSVVDEQSKSKVIQKIYEEYFELKNLDFPSEGGTKSIIIDTGEKDPVVEIEDNKIIVKTDAKEIRLFESQEKKKIFESVINHTFKTQSINLYIEEPELNLFPLAQRDLLYELVKLISTRENDCLTLTTHSPYILYALNNCMMGYLVKDRIPDDTRNEIDCHNSWINPEQVSVWEIKDGYLKGLNGELNTTIQQEDGLIGDNYFDCNMKEVMDDFYKMLNYYGDDNNED</sequence>
<proteinExistence type="predicted"/>
<dbReference type="EMBL" id="WKLP01000011">
    <property type="protein sequence ID" value="MRY11608.1"/>
    <property type="molecule type" value="Genomic_DNA"/>
</dbReference>
<gene>
    <name evidence="1" type="ORF">GKE01_09020</name>
</gene>
<reference evidence="1" key="1">
    <citation type="journal article" date="2019" name="Nat. Med.">
        <title>A library of human gut bacterial isolates paired with longitudinal multiomics data enables mechanistic microbiome research.</title>
        <authorList>
            <person name="Poyet M."/>
            <person name="Groussin M."/>
            <person name="Gibbons S.M."/>
            <person name="Avila-Pacheco J."/>
            <person name="Jiang X."/>
            <person name="Kearney S.M."/>
            <person name="Perrotta A.R."/>
            <person name="Berdy B."/>
            <person name="Zhao S."/>
            <person name="Lieberman T.D."/>
            <person name="Swanson P.K."/>
            <person name="Smith M."/>
            <person name="Roesemann S."/>
            <person name="Alexander J.E."/>
            <person name="Rich S.A."/>
            <person name="Livny J."/>
            <person name="Vlamakis H."/>
            <person name="Clish C."/>
            <person name="Bullock K."/>
            <person name="Deik A."/>
            <person name="Scott J."/>
            <person name="Pierce K.A."/>
            <person name="Xavier R.J."/>
            <person name="Alm E.J."/>
        </authorList>
    </citation>
    <scope>NUCLEOTIDE SEQUENCE</scope>
    <source>
        <strain evidence="1">BIOML-A4</strain>
    </source>
</reference>
<dbReference type="AlphaFoldDB" id="A0A6G1ZCV1"/>
<dbReference type="Gene3D" id="3.40.50.300">
    <property type="entry name" value="P-loop containing nucleotide triphosphate hydrolases"/>
    <property type="match status" value="1"/>
</dbReference>
<dbReference type="PANTHER" id="PTHR43581">
    <property type="entry name" value="ATP/GTP PHOSPHATASE"/>
    <property type="match status" value="1"/>
</dbReference>
<evidence type="ECO:0000313" key="1">
    <source>
        <dbReference type="EMBL" id="MRY11608.1"/>
    </source>
</evidence>
<organism evidence="1">
    <name type="scientific">Parabacteroides goldsteinii</name>
    <dbReference type="NCBI Taxonomy" id="328812"/>
    <lineage>
        <taxon>Bacteria</taxon>
        <taxon>Pseudomonadati</taxon>
        <taxon>Bacteroidota</taxon>
        <taxon>Bacteroidia</taxon>
        <taxon>Bacteroidales</taxon>
        <taxon>Tannerellaceae</taxon>
        <taxon>Parabacteroides</taxon>
    </lineage>
</organism>
<protein>
    <recommendedName>
        <fullName evidence="2">AAA domain-containing protein</fullName>
    </recommendedName>
</protein>
<dbReference type="InterPro" id="IPR051396">
    <property type="entry name" value="Bact_Antivir_Def_Nuclease"/>
</dbReference>
<dbReference type="SUPFAM" id="SSF52540">
    <property type="entry name" value="P-loop containing nucleoside triphosphate hydrolases"/>
    <property type="match status" value="1"/>
</dbReference>
<dbReference type="InterPro" id="IPR027417">
    <property type="entry name" value="P-loop_NTPase"/>
</dbReference>
<dbReference type="PANTHER" id="PTHR43581:SF2">
    <property type="entry name" value="EXCINUCLEASE ATPASE SUBUNIT"/>
    <property type="match status" value="1"/>
</dbReference>
<dbReference type="RefSeq" id="WP_007654815.1">
    <property type="nucleotide sequence ID" value="NZ_CAJSYT010000007.1"/>
</dbReference>
<evidence type="ECO:0008006" key="2">
    <source>
        <dbReference type="Google" id="ProtNLM"/>
    </source>
</evidence>